<protein>
    <submittedName>
        <fullName evidence="1">Uncharacterized protein</fullName>
    </submittedName>
</protein>
<sequence length="175" mass="19152">MSLVRILPACRHVGHNFHGDPGRILHSAALKSSLQSITSLELNNCSFPSLRILLRILGHITCLKDVTFAIVKWSDDQLTTADTASNVCTGGFDHIRSVMMRSCTNNTAVPAWILAAASTRHSFARRRTPGPAVPAETWAIIELIQTFLGGSVFSSEYHVKEAAADSLVLCPWNRQ</sequence>
<name>K5W7N6_PHACS</name>
<proteinExistence type="predicted"/>
<dbReference type="Proteomes" id="UP000008370">
    <property type="component" value="Unassembled WGS sequence"/>
</dbReference>
<dbReference type="AlphaFoldDB" id="K5W7N6"/>
<evidence type="ECO:0000313" key="1">
    <source>
        <dbReference type="EMBL" id="EKM59958.1"/>
    </source>
</evidence>
<accession>K5W7N6</accession>
<dbReference type="HOGENOM" id="CLU_131087_0_0_1"/>
<dbReference type="KEGG" id="pco:PHACADRAFT_206173"/>
<dbReference type="InParanoid" id="K5W7N6"/>
<evidence type="ECO:0000313" key="2">
    <source>
        <dbReference type="Proteomes" id="UP000008370"/>
    </source>
</evidence>
<dbReference type="EMBL" id="JH930469">
    <property type="protein sequence ID" value="EKM59958.1"/>
    <property type="molecule type" value="Genomic_DNA"/>
</dbReference>
<dbReference type="GeneID" id="18912435"/>
<reference evidence="1 2" key="1">
    <citation type="journal article" date="2012" name="BMC Genomics">
        <title>Comparative genomics of the white-rot fungi, Phanerochaete carnosa and P. chrysosporium, to elucidate the genetic basis of the distinct wood types they colonize.</title>
        <authorList>
            <person name="Suzuki H."/>
            <person name="MacDonald J."/>
            <person name="Syed K."/>
            <person name="Salamov A."/>
            <person name="Hori C."/>
            <person name="Aerts A."/>
            <person name="Henrissat B."/>
            <person name="Wiebenga A."/>
            <person name="vanKuyk P.A."/>
            <person name="Barry K."/>
            <person name="Lindquist E."/>
            <person name="LaButti K."/>
            <person name="Lapidus A."/>
            <person name="Lucas S."/>
            <person name="Coutinho P."/>
            <person name="Gong Y."/>
            <person name="Samejima M."/>
            <person name="Mahadevan R."/>
            <person name="Abou-Zaid M."/>
            <person name="de Vries R.P."/>
            <person name="Igarashi K."/>
            <person name="Yadav J.S."/>
            <person name="Grigoriev I.V."/>
            <person name="Master E.R."/>
        </authorList>
    </citation>
    <scope>NUCLEOTIDE SEQUENCE [LARGE SCALE GENOMIC DNA]</scope>
    <source>
        <strain evidence="1 2">HHB-10118-sp</strain>
    </source>
</reference>
<organism evidence="1 2">
    <name type="scientific">Phanerochaete carnosa (strain HHB-10118-sp)</name>
    <name type="common">White-rot fungus</name>
    <name type="synonym">Peniophora carnosa</name>
    <dbReference type="NCBI Taxonomy" id="650164"/>
    <lineage>
        <taxon>Eukaryota</taxon>
        <taxon>Fungi</taxon>
        <taxon>Dikarya</taxon>
        <taxon>Basidiomycota</taxon>
        <taxon>Agaricomycotina</taxon>
        <taxon>Agaricomycetes</taxon>
        <taxon>Polyporales</taxon>
        <taxon>Phanerochaetaceae</taxon>
        <taxon>Phanerochaete</taxon>
    </lineage>
</organism>
<keyword evidence="2" id="KW-1185">Reference proteome</keyword>
<dbReference type="RefSeq" id="XP_007392507.1">
    <property type="nucleotide sequence ID" value="XM_007392445.1"/>
</dbReference>
<gene>
    <name evidence="1" type="ORF">PHACADRAFT_206173</name>
</gene>